<dbReference type="Gene3D" id="3.30.1490.300">
    <property type="match status" value="1"/>
</dbReference>
<proteinExistence type="predicted"/>
<dbReference type="InterPro" id="IPR043129">
    <property type="entry name" value="ATPase_NBD"/>
</dbReference>
<dbReference type="Pfam" id="PF11104">
    <property type="entry name" value="PilM_2"/>
    <property type="match status" value="1"/>
</dbReference>
<keyword evidence="1" id="KW-0812">Transmembrane</keyword>
<dbReference type="Gene3D" id="3.30.420.40">
    <property type="match status" value="2"/>
</dbReference>
<dbReference type="STRING" id="1618573.UT19_C0006G0041"/>
<dbReference type="AlphaFoldDB" id="A0A0G0LPU1"/>
<evidence type="ECO:0000313" key="2">
    <source>
        <dbReference type="EMBL" id="KKQ93913.1"/>
    </source>
</evidence>
<sequence length="462" mass="52530">MFGKSFVSIYFLPNKLLVAEVSSNRKKVVRHASVDLPEGVIENYKVVDPGTLAKVLKSVWNKFHFNEKTVGLILPEFSTFTKLLKLPHLPLSELDEAVNWQAQEFLPTQATELIMDWKIVEKSPEGFETLLVAVNKDLLMRYVEGVEKAGLFPLMVEIPSLGLVRLSPKSDTANLIIYKNFGETILIVSQNEKIKGTSVIHAKSSEEIVKTASRMINHYKEIKVSQVLVGGLEIDEEINQKITNILKLPIVKIKCDVGNFEEGRIQEYLIPLSMASTQISEPSDPFSLNLLPLYLVEKYRKERLKLQVWGLTLTITLFVWISFLVVLGGYLFMVQEIGSLKAESLKNQKITQQRQVAIKDVTLINTVTEKMIKIKKEFTLTQDILNKIQKARVTGITLNSYGVDLDKGLIRLSGISSDRNTLIDFKKNLESYENFSEVVIPISNFEKEINLEFEITFLYKKK</sequence>
<keyword evidence="1" id="KW-1133">Transmembrane helix</keyword>
<dbReference type="Proteomes" id="UP000034932">
    <property type="component" value="Unassembled WGS sequence"/>
</dbReference>
<keyword evidence="1" id="KW-0472">Membrane</keyword>
<accession>A0A0G0LPU1</accession>
<comment type="caution">
    <text evidence="2">The sequence shown here is derived from an EMBL/GenBank/DDBJ whole genome shotgun (WGS) entry which is preliminary data.</text>
</comment>
<gene>
    <name evidence="2" type="ORF">UT19_C0006G0041</name>
</gene>
<feature type="transmembrane region" description="Helical" evidence="1">
    <location>
        <begin position="308"/>
        <end position="333"/>
    </location>
</feature>
<dbReference type="InterPro" id="IPR005883">
    <property type="entry name" value="PilM"/>
</dbReference>
<reference evidence="2 3" key="1">
    <citation type="journal article" date="2015" name="Nature">
        <title>rRNA introns, odd ribosomes, and small enigmatic genomes across a large radiation of phyla.</title>
        <authorList>
            <person name="Brown C.T."/>
            <person name="Hug L.A."/>
            <person name="Thomas B.C."/>
            <person name="Sharon I."/>
            <person name="Castelle C.J."/>
            <person name="Singh A."/>
            <person name="Wilkins M.J."/>
            <person name="Williams K.H."/>
            <person name="Banfield J.F."/>
        </authorList>
    </citation>
    <scope>NUCLEOTIDE SEQUENCE [LARGE SCALE GENOMIC DNA]</scope>
</reference>
<organism evidence="2 3">
    <name type="scientific">Candidatus Woesebacteria bacterium GW2011_GWB1_39_10b</name>
    <dbReference type="NCBI Taxonomy" id="1618573"/>
    <lineage>
        <taxon>Bacteria</taxon>
        <taxon>Candidatus Woeseibacteriota</taxon>
    </lineage>
</organism>
<dbReference type="EMBL" id="LBVW01000006">
    <property type="protein sequence ID" value="KKQ93913.1"/>
    <property type="molecule type" value="Genomic_DNA"/>
</dbReference>
<evidence type="ECO:0000313" key="3">
    <source>
        <dbReference type="Proteomes" id="UP000034932"/>
    </source>
</evidence>
<protein>
    <submittedName>
        <fullName evidence="2">Type IV pilus assembly protein PilM</fullName>
    </submittedName>
</protein>
<name>A0A0G0LPU1_9BACT</name>
<dbReference type="SUPFAM" id="SSF53067">
    <property type="entry name" value="Actin-like ATPase domain"/>
    <property type="match status" value="1"/>
</dbReference>
<evidence type="ECO:0000256" key="1">
    <source>
        <dbReference type="SAM" id="Phobius"/>
    </source>
</evidence>